<dbReference type="EMBL" id="HADZ01013041">
    <property type="protein sequence ID" value="SBP76982.1"/>
    <property type="molecule type" value="Transcribed_RNA"/>
</dbReference>
<reference evidence="1" key="2">
    <citation type="submission" date="2016-06" db="EMBL/GenBank/DDBJ databases">
        <title>The genome of a short-lived fish provides insights into sex chromosome evolution and the genetic control of aging.</title>
        <authorList>
            <person name="Reichwald K."/>
            <person name="Felder M."/>
            <person name="Petzold A."/>
            <person name="Koch P."/>
            <person name="Groth M."/>
            <person name="Platzer M."/>
        </authorList>
    </citation>
    <scope>NUCLEOTIDE SEQUENCE</scope>
    <source>
        <tissue evidence="1">Brain</tissue>
    </source>
</reference>
<accession>A0A1A8CAS8</accession>
<dbReference type="AlphaFoldDB" id="A0A1A8CAS8"/>
<sequence length="35" mass="3967">GNPRMHGEDTLGFEPQHFCCETTVMPSMQTSLRTK</sequence>
<reference evidence="1" key="1">
    <citation type="submission" date="2016-05" db="EMBL/GenBank/DDBJ databases">
        <authorList>
            <person name="Lavstsen T."/>
            <person name="Jespersen J.S."/>
        </authorList>
    </citation>
    <scope>NUCLEOTIDE SEQUENCE</scope>
    <source>
        <tissue evidence="1">Brain</tissue>
    </source>
</reference>
<evidence type="ECO:0000313" key="1">
    <source>
        <dbReference type="EMBL" id="SBP76982.1"/>
    </source>
</evidence>
<feature type="non-terminal residue" evidence="1">
    <location>
        <position position="1"/>
    </location>
</feature>
<protein>
    <submittedName>
        <fullName evidence="1">Family with sequence similarity 92, member A1</fullName>
    </submittedName>
</protein>
<name>A0A1A8CAS8_NOTKA</name>
<organism evidence="1">
    <name type="scientific">Nothobranchius kadleci</name>
    <name type="common">African annual killifish</name>
    <dbReference type="NCBI Taxonomy" id="1051664"/>
    <lineage>
        <taxon>Eukaryota</taxon>
        <taxon>Metazoa</taxon>
        <taxon>Chordata</taxon>
        <taxon>Craniata</taxon>
        <taxon>Vertebrata</taxon>
        <taxon>Euteleostomi</taxon>
        <taxon>Actinopterygii</taxon>
        <taxon>Neopterygii</taxon>
        <taxon>Teleostei</taxon>
        <taxon>Neoteleostei</taxon>
        <taxon>Acanthomorphata</taxon>
        <taxon>Ovalentaria</taxon>
        <taxon>Atherinomorphae</taxon>
        <taxon>Cyprinodontiformes</taxon>
        <taxon>Nothobranchiidae</taxon>
        <taxon>Nothobranchius</taxon>
    </lineage>
</organism>
<gene>
    <name evidence="1" type="primary">FAM92A1</name>
</gene>
<proteinExistence type="predicted"/>